<comment type="caution">
    <text evidence="4">The sequence shown here is derived from an EMBL/GenBank/DDBJ whole genome shotgun (WGS) entry which is preliminary data.</text>
</comment>
<organism evidence="4 5">
    <name type="scientific">Tropicimonas omnivorans</name>
    <dbReference type="NCBI Taxonomy" id="3075590"/>
    <lineage>
        <taxon>Bacteria</taxon>
        <taxon>Pseudomonadati</taxon>
        <taxon>Pseudomonadota</taxon>
        <taxon>Alphaproteobacteria</taxon>
        <taxon>Rhodobacterales</taxon>
        <taxon>Roseobacteraceae</taxon>
        <taxon>Tropicimonas</taxon>
    </lineage>
</organism>
<reference evidence="4 5" key="1">
    <citation type="submission" date="2023-09" db="EMBL/GenBank/DDBJ databases">
        <authorList>
            <person name="Rey-Velasco X."/>
        </authorList>
    </citation>
    <scope>NUCLEOTIDE SEQUENCE [LARGE SCALE GENOMIC DNA]</scope>
    <source>
        <strain evidence="4 5">F158</strain>
    </source>
</reference>
<accession>A0ABU3DLJ4</accession>
<name>A0ABU3DLJ4_9RHOB</name>
<dbReference type="Pfam" id="PF00685">
    <property type="entry name" value="Sulfotransfer_1"/>
    <property type="match status" value="1"/>
</dbReference>
<dbReference type="InterPro" id="IPR000863">
    <property type="entry name" value="Sulfotransferase_dom"/>
</dbReference>
<dbReference type="PANTHER" id="PTHR10605:SF56">
    <property type="entry name" value="BIFUNCTIONAL HEPARAN SULFATE N-DEACETYLASE_N-SULFOTRANSFERASE"/>
    <property type="match status" value="1"/>
</dbReference>
<dbReference type="PANTHER" id="PTHR10605">
    <property type="entry name" value="HEPARAN SULFATE SULFOTRANSFERASE"/>
    <property type="match status" value="1"/>
</dbReference>
<feature type="domain" description="Sulfotransferase" evidence="3">
    <location>
        <begin position="5"/>
        <end position="214"/>
    </location>
</feature>
<evidence type="ECO:0000313" key="5">
    <source>
        <dbReference type="Proteomes" id="UP001265259"/>
    </source>
</evidence>
<proteinExistence type="predicted"/>
<keyword evidence="1" id="KW-0808">Transferase</keyword>
<evidence type="ECO:0000313" key="4">
    <source>
        <dbReference type="EMBL" id="MDT0684531.1"/>
    </source>
</evidence>
<dbReference type="InterPro" id="IPR027417">
    <property type="entry name" value="P-loop_NTPase"/>
</dbReference>
<keyword evidence="5" id="KW-1185">Reference proteome</keyword>
<keyword evidence="2" id="KW-0325">Glycoprotein</keyword>
<dbReference type="SUPFAM" id="SSF52540">
    <property type="entry name" value="P-loop containing nucleoside triphosphate hydrolases"/>
    <property type="match status" value="1"/>
</dbReference>
<dbReference type="RefSeq" id="WP_311694134.1">
    <property type="nucleotide sequence ID" value="NZ_JAVRHL010000006.1"/>
</dbReference>
<sequence length="335" mass="37297">MLPNFFHAGVPKSASATVNTLLRNHPEVFLPRQKEPNFFIRDDNFVKGLGWYVETYFAAAGDARIRGDMSIGHATGFGFDAIDRIAGLMEAPPKILLTFRDPIARAFSQYGMARDKGQLDRLDFAAAIDRALAAGPAINKADRRRARTGTYYASDADMDVYRWCMYVEPGHYADIYEAWAGTFGTDNVLVLLTEDLASDLQGQADSLCDFLGIARRPVEAGTRANTATGLRYPALRRMLNRLYALGPLRRVLNRPELMQLRKMLRRRLLSANYVPVEGRSGPDPATVERLRAHYAPQVERLETLLGRDLSRWRGDAAFKTVSGGDAATRPGAAPW</sequence>
<dbReference type="Proteomes" id="UP001265259">
    <property type="component" value="Unassembled WGS sequence"/>
</dbReference>
<dbReference type="Gene3D" id="3.40.50.300">
    <property type="entry name" value="P-loop containing nucleotide triphosphate hydrolases"/>
    <property type="match status" value="1"/>
</dbReference>
<evidence type="ECO:0000256" key="1">
    <source>
        <dbReference type="ARBA" id="ARBA00022679"/>
    </source>
</evidence>
<protein>
    <submittedName>
        <fullName evidence="4">Sulfotransferase domain-containing protein</fullName>
    </submittedName>
</protein>
<dbReference type="EMBL" id="JAVRHL010000006">
    <property type="protein sequence ID" value="MDT0684531.1"/>
    <property type="molecule type" value="Genomic_DNA"/>
</dbReference>
<gene>
    <name evidence="4" type="ORF">RM543_17805</name>
</gene>
<evidence type="ECO:0000256" key="2">
    <source>
        <dbReference type="ARBA" id="ARBA00023180"/>
    </source>
</evidence>
<evidence type="ECO:0000259" key="3">
    <source>
        <dbReference type="Pfam" id="PF00685"/>
    </source>
</evidence>
<dbReference type="InterPro" id="IPR037359">
    <property type="entry name" value="NST/OST"/>
</dbReference>